<evidence type="ECO:0000313" key="6">
    <source>
        <dbReference type="Proteomes" id="UP000323300"/>
    </source>
</evidence>
<dbReference type="SUPFAM" id="SSF50447">
    <property type="entry name" value="Translation proteins"/>
    <property type="match status" value="1"/>
</dbReference>
<dbReference type="PROSITE" id="PS00301">
    <property type="entry name" value="G_TR_1"/>
    <property type="match status" value="1"/>
</dbReference>
<dbReference type="InterPro" id="IPR042116">
    <property type="entry name" value="TypA/BipA_C"/>
</dbReference>
<dbReference type="GO" id="GO:0003924">
    <property type="term" value="F:GTPase activity"/>
    <property type="evidence" value="ECO:0007669"/>
    <property type="project" value="UniProtKB-UniRule"/>
</dbReference>
<dbReference type="Pfam" id="PF00009">
    <property type="entry name" value="GTP_EFTU"/>
    <property type="match status" value="1"/>
</dbReference>
<dbReference type="InterPro" id="IPR000795">
    <property type="entry name" value="T_Tr_GTP-bd_dom"/>
</dbReference>
<keyword evidence="3" id="KW-0963">Cytoplasm</keyword>
<evidence type="ECO:0000259" key="4">
    <source>
        <dbReference type="PROSITE" id="PS51722"/>
    </source>
</evidence>
<dbReference type="NCBIfam" id="TIGR00231">
    <property type="entry name" value="small_GTP"/>
    <property type="match status" value="1"/>
</dbReference>
<dbReference type="Gene3D" id="3.30.70.870">
    <property type="entry name" value="Elongation Factor G (Translational Gtpase), domain 3"/>
    <property type="match status" value="1"/>
</dbReference>
<feature type="domain" description="Tr-type G" evidence="4">
    <location>
        <begin position="37"/>
        <end position="233"/>
    </location>
</feature>
<name>A0A1I3XXM7_9HYPH</name>
<dbReference type="GO" id="GO:0000049">
    <property type="term" value="F:tRNA binding"/>
    <property type="evidence" value="ECO:0007669"/>
    <property type="project" value="UniProtKB-KW"/>
</dbReference>
<dbReference type="FunFam" id="2.40.50.250:FF:000001">
    <property type="entry name" value="GTP-binding protein TypA"/>
    <property type="match status" value="1"/>
</dbReference>
<dbReference type="NCBIfam" id="TIGR01394">
    <property type="entry name" value="TypA_BipA"/>
    <property type="match status" value="1"/>
</dbReference>
<dbReference type="Gene3D" id="2.40.50.250">
    <property type="entry name" value="bipa protein"/>
    <property type="match status" value="1"/>
</dbReference>
<evidence type="ECO:0000256" key="2">
    <source>
        <dbReference type="ARBA" id="ARBA00023134"/>
    </source>
</evidence>
<comment type="catalytic activity">
    <reaction evidence="3">
        <text>GTP + H2O = GDP + phosphate + H(+)</text>
        <dbReference type="Rhea" id="RHEA:19669"/>
        <dbReference type="ChEBI" id="CHEBI:15377"/>
        <dbReference type="ChEBI" id="CHEBI:15378"/>
        <dbReference type="ChEBI" id="CHEBI:37565"/>
        <dbReference type="ChEBI" id="CHEBI:43474"/>
        <dbReference type="ChEBI" id="CHEBI:58189"/>
    </reaction>
</comment>
<dbReference type="FunFam" id="3.30.70.870:FF:000003">
    <property type="entry name" value="GTP-binding protein TypA"/>
    <property type="match status" value="1"/>
</dbReference>
<dbReference type="CDD" id="cd03691">
    <property type="entry name" value="BipA_TypA_II"/>
    <property type="match status" value="1"/>
</dbReference>
<comment type="similarity">
    <text evidence="3">Belongs to the TRAFAC class translation factor GTPase superfamily. Classic translation factor GTPase family. BipA subfamily.</text>
</comment>
<proteinExistence type="inferred from homology"/>
<comment type="function">
    <text evidence="3">A 50S ribosomal subunit assembly protein with GTPase activity, required for 50S subunit assembly at low temperatures, may also play a role in translation. Binds GTP and analogs. Binds the 70S ribosome between the 30S and 50S subunits, in a similar position as ribosome-bound EF-G; it contacts a number of ribosomal proteins, both rRNAs and the A-site tRNA.</text>
</comment>
<dbReference type="InterPro" id="IPR000640">
    <property type="entry name" value="EFG_V-like"/>
</dbReference>
<dbReference type="PROSITE" id="PS51722">
    <property type="entry name" value="G_TR_2"/>
    <property type="match status" value="1"/>
</dbReference>
<dbReference type="InterPro" id="IPR009000">
    <property type="entry name" value="Transl_B-barrel_sf"/>
</dbReference>
<dbReference type="InterPro" id="IPR035647">
    <property type="entry name" value="EFG_III/V"/>
</dbReference>
<comment type="subcellular location">
    <subcellularLocation>
        <location evidence="3">Cytoplasm</location>
    </subcellularLocation>
    <text evidence="3">Binds to ribosomes.</text>
</comment>
<dbReference type="InterPro" id="IPR047043">
    <property type="entry name" value="BipA_III"/>
</dbReference>
<dbReference type="CDD" id="cd01891">
    <property type="entry name" value="TypA_BipA"/>
    <property type="match status" value="1"/>
</dbReference>
<dbReference type="Gene3D" id="3.30.70.240">
    <property type="match status" value="1"/>
</dbReference>
<dbReference type="FunFam" id="3.30.70.240:FF:000002">
    <property type="entry name" value="GTP-binding protein TypA"/>
    <property type="match status" value="1"/>
</dbReference>
<dbReference type="EMBL" id="FOSL01000004">
    <property type="protein sequence ID" value="SFK24295.1"/>
    <property type="molecule type" value="Genomic_DNA"/>
</dbReference>
<keyword evidence="3" id="KW-0820">tRNA-binding</keyword>
<organism evidence="5 6">
    <name type="scientific">Neomesorhizobium albiziae</name>
    <dbReference type="NCBI Taxonomy" id="335020"/>
    <lineage>
        <taxon>Bacteria</taxon>
        <taxon>Pseudomonadati</taxon>
        <taxon>Pseudomonadota</taxon>
        <taxon>Alphaproteobacteria</taxon>
        <taxon>Hyphomicrobiales</taxon>
        <taxon>Phyllobacteriaceae</taxon>
        <taxon>Neomesorhizobium</taxon>
    </lineage>
</organism>
<dbReference type="InterPro" id="IPR027417">
    <property type="entry name" value="P-loop_NTPase"/>
</dbReference>
<dbReference type="Proteomes" id="UP000323300">
    <property type="component" value="Unassembled WGS sequence"/>
</dbReference>
<dbReference type="GO" id="GO:0043022">
    <property type="term" value="F:ribosome binding"/>
    <property type="evidence" value="ECO:0007669"/>
    <property type="project" value="UniProtKB-UniRule"/>
</dbReference>
<dbReference type="CDD" id="cd16263">
    <property type="entry name" value="BipA_III"/>
    <property type="match status" value="1"/>
</dbReference>
<keyword evidence="6" id="KW-1185">Reference proteome</keyword>
<dbReference type="InterPro" id="IPR047042">
    <property type="entry name" value="BipA_II"/>
</dbReference>
<dbReference type="PANTHER" id="PTHR42908:SF8">
    <property type="entry name" value="TR-TYPE G DOMAIN-CONTAINING PROTEIN"/>
    <property type="match status" value="1"/>
</dbReference>
<reference evidence="5 6" key="1">
    <citation type="submission" date="2016-10" db="EMBL/GenBank/DDBJ databases">
        <authorList>
            <person name="Varghese N."/>
            <person name="Submissions S."/>
        </authorList>
    </citation>
    <scope>NUCLEOTIDE SEQUENCE [LARGE SCALE GENOMIC DNA]</scope>
    <source>
        <strain evidence="5 6">DSM 21822</strain>
    </source>
</reference>
<dbReference type="GO" id="GO:1990904">
    <property type="term" value="C:ribonucleoprotein complex"/>
    <property type="evidence" value="ECO:0007669"/>
    <property type="project" value="TreeGrafter"/>
</dbReference>
<keyword evidence="3" id="KW-0694">RNA-binding</keyword>
<keyword evidence="1 3" id="KW-0547">Nucleotide-binding</keyword>
<dbReference type="GO" id="GO:0005829">
    <property type="term" value="C:cytosol"/>
    <property type="evidence" value="ECO:0007669"/>
    <property type="project" value="TreeGrafter"/>
</dbReference>
<feature type="binding site" evidence="3">
    <location>
        <begin position="162"/>
        <end position="165"/>
    </location>
    <ligand>
        <name>GTP</name>
        <dbReference type="ChEBI" id="CHEBI:37565"/>
    </ligand>
</feature>
<dbReference type="PRINTS" id="PR00315">
    <property type="entry name" value="ELONGATNFCT"/>
</dbReference>
<dbReference type="CDD" id="cd03710">
    <property type="entry name" value="BipA_TypA_C"/>
    <property type="match status" value="1"/>
</dbReference>
<dbReference type="PANTHER" id="PTHR42908">
    <property type="entry name" value="TRANSLATION ELONGATION FACTOR-RELATED"/>
    <property type="match status" value="1"/>
</dbReference>
<dbReference type="InterPro" id="IPR006298">
    <property type="entry name" value="BipA"/>
</dbReference>
<dbReference type="Gene3D" id="3.40.50.300">
    <property type="entry name" value="P-loop containing nucleotide triphosphate hydrolases"/>
    <property type="match status" value="1"/>
</dbReference>
<sequence length="644" mass="71166">MPRQSVPLSQLRKNLYERANEIGRHRFAPLNLPSETMNLRNIAIIAHVDHGKTTLVDQLLKQSGSFRENQRVAERAMDSNDLEKERGITILAKATSVDWKDTRINIVDTPGHADFGGEVERILSMVDSAIVLVDAAEGPMPQTKFVVGKALKVGLRPIVVINKIDRPDARHVEVVNEVFDLFAALDATDEQLDFPILYGSGRDGWVSENPEGPKDQGLAPLFDLVLKHVPAPTVHPGPFRMIGTILEANPFLGRIITGRIESGSLKSNQAVKVLHHDGSLLETGRVSKILAFRGLERQPIEDAQAGDIVAIAGLSKGTVADTFCDPSVTEPLHAQPIDPPTVTMSFLVNDSPLAGTEGDKVTSRVIRDRLLREAEGNVALKIEESADKDSFFVSGRGELQLAVLIETMRREGFELAVSRPRVVMQKGENGELLEPVEEVVIDVDEEHAGVVVQKMSERKAEMIELRPSGGNRQRLVFHAPTRGLIGYQSELLTDTRGTAVMNRLFNSYQPYKGELPGRTNGVLISNEQGESVAYAMWNLEDRGPMVIDPGVKVYQGMIIGIHSRDNDLEVNVLKGKKLTNIRAAGKDEAVKLTPPIRMTLERALAWIQDDELVEVTPKTIRLRKLYLDPNERKRFEKTRVSGAA</sequence>
<dbReference type="GO" id="GO:0005525">
    <property type="term" value="F:GTP binding"/>
    <property type="evidence" value="ECO:0007669"/>
    <property type="project" value="UniProtKB-UniRule"/>
</dbReference>
<keyword evidence="3" id="KW-0699">rRNA-binding</keyword>
<dbReference type="InterPro" id="IPR005225">
    <property type="entry name" value="Small_GTP-bd"/>
</dbReference>
<dbReference type="InterPro" id="IPR004161">
    <property type="entry name" value="EFTu-like_2"/>
</dbReference>
<accession>A0A1I3XXM7</accession>
<dbReference type="InterPro" id="IPR048876">
    <property type="entry name" value="BipA_C"/>
</dbReference>
<protein>
    <recommendedName>
        <fullName evidence="3">Large ribosomal subunit assembly factor BipA</fullName>
        <ecNumber evidence="3">3.6.5.-</ecNumber>
    </recommendedName>
    <alternativeName>
        <fullName evidence="3">GTP-binding protein BipA</fullName>
    </alternativeName>
</protein>
<keyword evidence="3" id="KW-0378">Hydrolase</keyword>
<dbReference type="GO" id="GO:0000027">
    <property type="term" value="P:ribosomal large subunit assembly"/>
    <property type="evidence" value="ECO:0007669"/>
    <property type="project" value="UniProtKB-UniRule"/>
</dbReference>
<dbReference type="SUPFAM" id="SSF54980">
    <property type="entry name" value="EF-G C-terminal domain-like"/>
    <property type="match status" value="2"/>
</dbReference>
<dbReference type="GO" id="GO:0097216">
    <property type="term" value="F:guanosine tetraphosphate binding"/>
    <property type="evidence" value="ECO:0007669"/>
    <property type="project" value="UniProtKB-ARBA"/>
</dbReference>
<dbReference type="Pfam" id="PF03144">
    <property type="entry name" value="GTP_EFTU_D2"/>
    <property type="match status" value="1"/>
</dbReference>
<comment type="subunit">
    <text evidence="3">Monomer.</text>
</comment>
<dbReference type="SUPFAM" id="SSF52540">
    <property type="entry name" value="P-loop containing nucleoside triphosphate hydrolases"/>
    <property type="match status" value="1"/>
</dbReference>
<dbReference type="InterPro" id="IPR031157">
    <property type="entry name" value="G_TR_CS"/>
</dbReference>
<evidence type="ECO:0000256" key="1">
    <source>
        <dbReference type="ARBA" id="ARBA00022741"/>
    </source>
</evidence>
<dbReference type="AlphaFoldDB" id="A0A1I3XXM7"/>
<keyword evidence="3" id="KW-0690">Ribosome biogenesis</keyword>
<dbReference type="FunFam" id="3.40.50.300:FF:000055">
    <property type="entry name" value="GTP-binding protein TypA"/>
    <property type="match status" value="1"/>
</dbReference>
<gene>
    <name evidence="3" type="primary">bipA</name>
    <name evidence="5" type="ORF">SAMN04488498_10433</name>
</gene>
<evidence type="ECO:0000256" key="3">
    <source>
        <dbReference type="HAMAP-Rule" id="MF_00849"/>
    </source>
</evidence>
<dbReference type="Pfam" id="PF00679">
    <property type="entry name" value="EFG_C"/>
    <property type="match status" value="1"/>
</dbReference>
<feature type="binding site" evidence="3">
    <location>
        <begin position="49"/>
        <end position="54"/>
    </location>
    <ligand>
        <name>GTP</name>
        <dbReference type="ChEBI" id="CHEBI:37565"/>
    </ligand>
</feature>
<dbReference type="InterPro" id="IPR035651">
    <property type="entry name" value="BipA_V"/>
</dbReference>
<evidence type="ECO:0000313" key="5">
    <source>
        <dbReference type="EMBL" id="SFK24295.1"/>
    </source>
</evidence>
<dbReference type="EC" id="3.6.5.-" evidence="3"/>
<dbReference type="Gene3D" id="2.40.30.10">
    <property type="entry name" value="Translation factors"/>
    <property type="match status" value="1"/>
</dbReference>
<dbReference type="InterPro" id="IPR047041">
    <property type="entry name" value="BipA_GTP-bd_dom"/>
</dbReference>
<dbReference type="Pfam" id="PF21018">
    <property type="entry name" value="BipA_C"/>
    <property type="match status" value="1"/>
</dbReference>
<keyword evidence="2 3" id="KW-0342">GTP-binding</keyword>
<dbReference type="GO" id="GO:0019843">
    <property type="term" value="F:rRNA binding"/>
    <property type="evidence" value="ECO:0007669"/>
    <property type="project" value="UniProtKB-KW"/>
</dbReference>
<dbReference type="HAMAP" id="MF_00849">
    <property type="entry name" value="BipA"/>
    <property type="match status" value="1"/>
</dbReference>